<sequence length="46" mass="5373">MLINVLIYGLVDEPVKTYMFREEFHTLEKAIAYAEQERLQPETVSG</sequence>
<gene>
    <name evidence="1" type="ORF">PM001_LOCUS18813</name>
</gene>
<evidence type="ECO:0000313" key="2">
    <source>
        <dbReference type="Proteomes" id="UP001162060"/>
    </source>
</evidence>
<evidence type="ECO:0000313" key="1">
    <source>
        <dbReference type="EMBL" id="CAK7933663.1"/>
    </source>
</evidence>
<name>A0AAV1UJ07_9STRA</name>
<comment type="caution">
    <text evidence="1">The sequence shown here is derived from an EMBL/GenBank/DDBJ whole genome shotgun (WGS) entry which is preliminary data.</text>
</comment>
<reference evidence="1" key="1">
    <citation type="submission" date="2024-01" db="EMBL/GenBank/DDBJ databases">
        <authorList>
            <person name="Webb A."/>
        </authorList>
    </citation>
    <scope>NUCLEOTIDE SEQUENCE</scope>
    <source>
        <strain evidence="1">Pm1</strain>
    </source>
</reference>
<accession>A0AAV1UJ07</accession>
<proteinExistence type="predicted"/>
<dbReference type="Proteomes" id="UP001162060">
    <property type="component" value="Unassembled WGS sequence"/>
</dbReference>
<organism evidence="1 2">
    <name type="scientific">Peronospora matthiolae</name>
    <dbReference type="NCBI Taxonomy" id="2874970"/>
    <lineage>
        <taxon>Eukaryota</taxon>
        <taxon>Sar</taxon>
        <taxon>Stramenopiles</taxon>
        <taxon>Oomycota</taxon>
        <taxon>Peronosporomycetes</taxon>
        <taxon>Peronosporales</taxon>
        <taxon>Peronosporaceae</taxon>
        <taxon>Peronospora</taxon>
    </lineage>
</organism>
<dbReference type="EMBL" id="CAKLBY020000195">
    <property type="protein sequence ID" value="CAK7933663.1"/>
    <property type="molecule type" value="Genomic_DNA"/>
</dbReference>
<dbReference type="AlphaFoldDB" id="A0AAV1UJ07"/>
<protein>
    <submittedName>
        <fullName evidence="1">Uncharacterized protein</fullName>
    </submittedName>
</protein>